<comment type="caution">
    <text evidence="1">The sequence shown here is derived from an EMBL/GenBank/DDBJ whole genome shotgun (WGS) entry which is preliminary data.</text>
</comment>
<dbReference type="EMBL" id="VZZK01000030">
    <property type="protein sequence ID" value="KAB1076492.1"/>
    <property type="molecule type" value="Genomic_DNA"/>
</dbReference>
<dbReference type="AlphaFoldDB" id="A0A6L3STK7"/>
<reference evidence="1 2" key="1">
    <citation type="submission" date="2019-09" db="EMBL/GenBank/DDBJ databases">
        <title>YIM 48816 draft genome.</title>
        <authorList>
            <person name="Jiang L."/>
        </authorList>
    </citation>
    <scope>NUCLEOTIDE SEQUENCE [LARGE SCALE GENOMIC DNA]</scope>
    <source>
        <strain evidence="1 2">YIM 48816</strain>
    </source>
</reference>
<dbReference type="Proteomes" id="UP000474159">
    <property type="component" value="Unassembled WGS sequence"/>
</dbReference>
<protein>
    <submittedName>
        <fullName evidence="1">DUF4238 domain-containing protein</fullName>
    </submittedName>
</protein>
<proteinExistence type="predicted"/>
<accession>A0A6L3STK7</accession>
<organism evidence="1 2">
    <name type="scientific">Methylobacterium soli</name>
    <dbReference type="NCBI Taxonomy" id="553447"/>
    <lineage>
        <taxon>Bacteria</taxon>
        <taxon>Pseudomonadati</taxon>
        <taxon>Pseudomonadota</taxon>
        <taxon>Alphaproteobacteria</taxon>
        <taxon>Hyphomicrobiales</taxon>
        <taxon>Methylobacteriaceae</taxon>
        <taxon>Methylobacterium</taxon>
    </lineage>
</organism>
<dbReference type="OrthoDB" id="5918636at2"/>
<keyword evidence="2" id="KW-1185">Reference proteome</keyword>
<dbReference type="RefSeq" id="WP_151002859.1">
    <property type="nucleotide sequence ID" value="NZ_BPQY01000658.1"/>
</dbReference>
<name>A0A6L3STK7_9HYPH</name>
<gene>
    <name evidence="1" type="ORF">F6X53_23570</name>
</gene>
<evidence type="ECO:0000313" key="1">
    <source>
        <dbReference type="EMBL" id="KAB1076492.1"/>
    </source>
</evidence>
<dbReference type="InterPro" id="IPR025332">
    <property type="entry name" value="DUF4238"/>
</dbReference>
<sequence>MILPFTQNPPKIHHFIPIFYTQQWAGSDRRVCQFSRPRENCDRVVPKRVAPAGTGYVERLYELHGLIGEDAQAFESLFMKPVDDLAAKVLYAMKSGQHMTFKTREMEAWTRFLMSLWHRHPDELKSFKQHFERSWADVTPEMELDYRRRRRSSWPSTLREFMNSVPPAMIERVGMTIVADLINDRKIRERIMAMRWGSLSFPLFSNALMTSDRPLMMTSDLVSSDSFLMIPIGPKQVFYAANTDEMVNRIRRRNHHELIARLNERVVSQASRFVYAMNDVQLPYVQSQMARTPLPLLADRIADAGRERMNLTRARDQR</sequence>
<evidence type="ECO:0000313" key="2">
    <source>
        <dbReference type="Proteomes" id="UP000474159"/>
    </source>
</evidence>
<dbReference type="Pfam" id="PF14022">
    <property type="entry name" value="DUF4238"/>
    <property type="match status" value="1"/>
</dbReference>